<sequence length="737" mass="86402">MLRRQHKVDDQHHDMPLIYYMEGHKLHFSRREFSLIICFRFGTVSFDLHSSGELKFRNRVFPNKIGFSITNLDIIGVIEDEEIFGKLSDDDAIRLCLLLALEVIFMGRLLTFNVDDTLFSLVENIEAWNSFPWGEHLWCHLYDEIKNLKERHGDEHYYGLFKDRNYVPTYTLSGFVFAFQIWILETFERCESWWIKDPKVIPRALGWSKKSLFTRSDYPYLFSKESRSTSDLRPTIAEYQSSWWIDNNLYFQEFVPRAPPIKEHHGLFETYLLMLEKARKRGKTGYVLSHERSDRQAKLKFTGEFSSMTSDLCDSLNSMFVDLIEPADPDEDISQVMLLNVNIKLLSISSPWNDDYIVDRNFWLKFVCLDPARKGWLTEEHIDLWVDYMWHVRPENSNWAMVQLPVVLERANIFQKNGIDPSKYTITLAHGLSLDVDDPVDVALAYREKMKPSISSMDNSKRIDDFTKNFSLFEVNYDGMFDERPLRYAYGKVLPLKLSNSNRMTYSEILVMLVYKLECEIRALFYYIPRNSLKTGLTIVECDNDVKEMYDTVEFYGLINLYISYFPQNLASYYFKKLTFDEAHGDIQSKVTSHEKLKSHGNLALMTFDESRSWEKEQSISPLLRTPPLKKRRKGIAFQGKNFYEDVYGGGCFDVSGSFKGFDCIEEPVGCDDGSLPVKIKDKFENEVILDDVVSSPPNLSMLLKRKGKSRVKFTRMRGIIKRSKMVSLRMRVRTYY</sequence>
<protein>
    <submittedName>
        <fullName evidence="2">Phospholipase-like protein</fullName>
    </submittedName>
</protein>
<dbReference type="EMBL" id="BQNB010017756">
    <property type="protein sequence ID" value="GJT66879.1"/>
    <property type="molecule type" value="Genomic_DNA"/>
</dbReference>
<dbReference type="Pfam" id="PF09331">
    <property type="entry name" value="DUF1985"/>
    <property type="match status" value="1"/>
</dbReference>
<proteinExistence type="predicted"/>
<evidence type="ECO:0000313" key="3">
    <source>
        <dbReference type="Proteomes" id="UP001151760"/>
    </source>
</evidence>
<organism evidence="2 3">
    <name type="scientific">Tanacetum coccineum</name>
    <dbReference type="NCBI Taxonomy" id="301880"/>
    <lineage>
        <taxon>Eukaryota</taxon>
        <taxon>Viridiplantae</taxon>
        <taxon>Streptophyta</taxon>
        <taxon>Embryophyta</taxon>
        <taxon>Tracheophyta</taxon>
        <taxon>Spermatophyta</taxon>
        <taxon>Magnoliopsida</taxon>
        <taxon>eudicotyledons</taxon>
        <taxon>Gunneridae</taxon>
        <taxon>Pentapetalae</taxon>
        <taxon>asterids</taxon>
        <taxon>campanulids</taxon>
        <taxon>Asterales</taxon>
        <taxon>Asteraceae</taxon>
        <taxon>Asteroideae</taxon>
        <taxon>Anthemideae</taxon>
        <taxon>Anthemidinae</taxon>
        <taxon>Tanacetum</taxon>
    </lineage>
</organism>
<dbReference type="PANTHER" id="PTHR48449:SF1">
    <property type="entry name" value="DUF1985 DOMAIN-CONTAINING PROTEIN"/>
    <property type="match status" value="1"/>
</dbReference>
<gene>
    <name evidence="2" type="ORF">Tco_1018359</name>
</gene>
<evidence type="ECO:0000313" key="2">
    <source>
        <dbReference type="EMBL" id="GJT66879.1"/>
    </source>
</evidence>
<dbReference type="PANTHER" id="PTHR48449">
    <property type="entry name" value="DUF1985 DOMAIN-CONTAINING PROTEIN"/>
    <property type="match status" value="1"/>
</dbReference>
<comment type="caution">
    <text evidence="2">The sequence shown here is derived from an EMBL/GenBank/DDBJ whole genome shotgun (WGS) entry which is preliminary data.</text>
</comment>
<accession>A0ABQ5FUI5</accession>
<dbReference type="Proteomes" id="UP001151760">
    <property type="component" value="Unassembled WGS sequence"/>
</dbReference>
<reference evidence="2" key="1">
    <citation type="journal article" date="2022" name="Int. J. Mol. Sci.">
        <title>Draft Genome of Tanacetum Coccineum: Genomic Comparison of Closely Related Tanacetum-Family Plants.</title>
        <authorList>
            <person name="Yamashiro T."/>
            <person name="Shiraishi A."/>
            <person name="Nakayama K."/>
            <person name="Satake H."/>
        </authorList>
    </citation>
    <scope>NUCLEOTIDE SEQUENCE</scope>
</reference>
<keyword evidence="3" id="KW-1185">Reference proteome</keyword>
<dbReference type="InterPro" id="IPR015410">
    <property type="entry name" value="DUF1985"/>
</dbReference>
<reference evidence="2" key="2">
    <citation type="submission" date="2022-01" db="EMBL/GenBank/DDBJ databases">
        <authorList>
            <person name="Yamashiro T."/>
            <person name="Shiraishi A."/>
            <person name="Satake H."/>
            <person name="Nakayama K."/>
        </authorList>
    </citation>
    <scope>NUCLEOTIDE SEQUENCE</scope>
</reference>
<feature type="domain" description="DUF1985" evidence="1">
    <location>
        <begin position="4"/>
        <end position="135"/>
    </location>
</feature>
<name>A0ABQ5FUI5_9ASTR</name>
<evidence type="ECO:0000259" key="1">
    <source>
        <dbReference type="Pfam" id="PF09331"/>
    </source>
</evidence>